<dbReference type="PRINTS" id="PR00080">
    <property type="entry name" value="SDRFAMILY"/>
</dbReference>
<dbReference type="PANTHER" id="PTHR42760:SF133">
    <property type="entry name" value="3-OXOACYL-[ACYL-CARRIER-PROTEIN] REDUCTASE"/>
    <property type="match status" value="1"/>
</dbReference>
<keyword evidence="5" id="KW-1185">Reference proteome</keyword>
<sequence>MDLRGKTAVVVGGTSGIGRAAAGLLAEAGARVVTLSRRAVAPDPGCSPESAARITHRRFDITDSAETAEVFADIAGTGGLDLAVHSAGVLAPGSALDTDDELWRRHMATNVDGMFFSARESLRQIRASGRGGKIVLVGSVSGQVGNPGFAAYCAAKGMVVNLTRQLALDYAAEGINVNSVLPGFTDTEMTAIYDSATKAGITAAIPAKAWATPEQIANAVLFLCSPLADYVHGVNLAVDGGYLAGRPA</sequence>
<dbReference type="InterPro" id="IPR036291">
    <property type="entry name" value="NAD(P)-bd_dom_sf"/>
</dbReference>
<dbReference type="CDD" id="cd05233">
    <property type="entry name" value="SDR_c"/>
    <property type="match status" value="1"/>
</dbReference>
<accession>A0ABX0BRF1</accession>
<evidence type="ECO:0000256" key="2">
    <source>
        <dbReference type="ARBA" id="ARBA00023002"/>
    </source>
</evidence>
<evidence type="ECO:0000259" key="3">
    <source>
        <dbReference type="SMART" id="SM00822"/>
    </source>
</evidence>
<comment type="caution">
    <text evidence="4">The sequence shown here is derived from an EMBL/GenBank/DDBJ whole genome shotgun (WGS) entry which is preliminary data.</text>
</comment>
<reference evidence="4 5" key="1">
    <citation type="submission" date="2020-01" db="EMBL/GenBank/DDBJ databases">
        <title>Insect and environment-associated Actinomycetes.</title>
        <authorList>
            <person name="Currrie C."/>
            <person name="Chevrette M."/>
            <person name="Carlson C."/>
            <person name="Stubbendieck R."/>
            <person name="Wendt-Pienkowski E."/>
        </authorList>
    </citation>
    <scope>NUCLEOTIDE SEQUENCE [LARGE SCALE GENOMIC DNA]</scope>
    <source>
        <strain evidence="4 5">SID8386</strain>
    </source>
</reference>
<dbReference type="SUPFAM" id="SSF51735">
    <property type="entry name" value="NAD(P)-binding Rossmann-fold domains"/>
    <property type="match status" value="1"/>
</dbReference>
<dbReference type="Proteomes" id="UP000470404">
    <property type="component" value="Unassembled WGS sequence"/>
</dbReference>
<gene>
    <name evidence="4" type="ORF">G3I59_20665</name>
</gene>
<dbReference type="InterPro" id="IPR002347">
    <property type="entry name" value="SDR_fam"/>
</dbReference>
<feature type="domain" description="Ketoreductase" evidence="3">
    <location>
        <begin position="6"/>
        <end position="178"/>
    </location>
</feature>
<dbReference type="PRINTS" id="PR00081">
    <property type="entry name" value="GDHRDH"/>
</dbReference>
<dbReference type="PANTHER" id="PTHR42760">
    <property type="entry name" value="SHORT-CHAIN DEHYDROGENASES/REDUCTASES FAMILY MEMBER"/>
    <property type="match status" value="1"/>
</dbReference>
<organism evidence="4 5">
    <name type="scientific">Amycolatopsis rubida</name>
    <dbReference type="NCBI Taxonomy" id="112413"/>
    <lineage>
        <taxon>Bacteria</taxon>
        <taxon>Bacillati</taxon>
        <taxon>Actinomycetota</taxon>
        <taxon>Actinomycetes</taxon>
        <taxon>Pseudonocardiales</taxon>
        <taxon>Pseudonocardiaceae</taxon>
        <taxon>Amycolatopsis</taxon>
    </lineage>
</organism>
<dbReference type="Gene3D" id="3.40.50.720">
    <property type="entry name" value="NAD(P)-binding Rossmann-like Domain"/>
    <property type="match status" value="1"/>
</dbReference>
<evidence type="ECO:0000313" key="5">
    <source>
        <dbReference type="Proteomes" id="UP000470404"/>
    </source>
</evidence>
<evidence type="ECO:0000313" key="4">
    <source>
        <dbReference type="EMBL" id="NEC57946.1"/>
    </source>
</evidence>
<proteinExistence type="inferred from homology"/>
<name>A0ABX0BRF1_9PSEU</name>
<protein>
    <submittedName>
        <fullName evidence="4">SDR family oxidoreductase</fullName>
    </submittedName>
</protein>
<comment type="similarity">
    <text evidence="1">Belongs to the short-chain dehydrogenases/reductases (SDR) family.</text>
</comment>
<dbReference type="EMBL" id="JAAGNC010000095">
    <property type="protein sequence ID" value="NEC57946.1"/>
    <property type="molecule type" value="Genomic_DNA"/>
</dbReference>
<dbReference type="InterPro" id="IPR057326">
    <property type="entry name" value="KR_dom"/>
</dbReference>
<keyword evidence="2" id="KW-0560">Oxidoreductase</keyword>
<dbReference type="SMART" id="SM00822">
    <property type="entry name" value="PKS_KR"/>
    <property type="match status" value="1"/>
</dbReference>
<evidence type="ECO:0000256" key="1">
    <source>
        <dbReference type="ARBA" id="ARBA00006484"/>
    </source>
</evidence>
<dbReference type="Pfam" id="PF13561">
    <property type="entry name" value="adh_short_C2"/>
    <property type="match status" value="1"/>
</dbReference>